<evidence type="ECO:0000313" key="1">
    <source>
        <dbReference type="EMBL" id="KAA8911232.1"/>
    </source>
</evidence>
<dbReference type="AlphaFoldDB" id="A0A5J5F4D9"/>
<dbReference type="InParanoid" id="A0A5J5F4D9"/>
<protein>
    <submittedName>
        <fullName evidence="1">Uncharacterized protein</fullName>
    </submittedName>
</protein>
<accession>A0A5J5F4D9</accession>
<dbReference type="Proteomes" id="UP000326924">
    <property type="component" value="Unassembled WGS sequence"/>
</dbReference>
<evidence type="ECO:0000313" key="2">
    <source>
        <dbReference type="Proteomes" id="UP000326924"/>
    </source>
</evidence>
<reference evidence="1 2" key="1">
    <citation type="submission" date="2019-09" db="EMBL/GenBank/DDBJ databases">
        <title>Draft genome of the ectomycorrhizal ascomycete Sphaerosporella brunnea.</title>
        <authorList>
            <consortium name="DOE Joint Genome Institute"/>
            <person name="Benucci G.M."/>
            <person name="Marozzi G."/>
            <person name="Antonielli L."/>
            <person name="Sanchez S."/>
            <person name="Marco P."/>
            <person name="Wang X."/>
            <person name="Falini L.B."/>
            <person name="Barry K."/>
            <person name="Haridas S."/>
            <person name="Lipzen A."/>
            <person name="Labutti K."/>
            <person name="Grigoriev I.V."/>
            <person name="Murat C."/>
            <person name="Martin F."/>
            <person name="Albertini E."/>
            <person name="Donnini D."/>
            <person name="Bonito G."/>
        </authorList>
    </citation>
    <scope>NUCLEOTIDE SEQUENCE [LARGE SCALE GENOMIC DNA]</scope>
    <source>
        <strain evidence="1 2">Sb_GMNB300</strain>
    </source>
</reference>
<proteinExistence type="predicted"/>
<keyword evidence="2" id="KW-1185">Reference proteome</keyword>
<name>A0A5J5F4D9_9PEZI</name>
<organism evidence="1 2">
    <name type="scientific">Sphaerosporella brunnea</name>
    <dbReference type="NCBI Taxonomy" id="1250544"/>
    <lineage>
        <taxon>Eukaryota</taxon>
        <taxon>Fungi</taxon>
        <taxon>Dikarya</taxon>
        <taxon>Ascomycota</taxon>
        <taxon>Pezizomycotina</taxon>
        <taxon>Pezizomycetes</taxon>
        <taxon>Pezizales</taxon>
        <taxon>Pyronemataceae</taxon>
        <taxon>Sphaerosporella</taxon>
    </lineage>
</organism>
<comment type="caution">
    <text evidence="1">The sequence shown here is derived from an EMBL/GenBank/DDBJ whole genome shotgun (WGS) entry which is preliminary data.</text>
</comment>
<dbReference type="EMBL" id="VXIS01000038">
    <property type="protein sequence ID" value="KAA8911232.1"/>
    <property type="molecule type" value="Genomic_DNA"/>
</dbReference>
<gene>
    <name evidence="1" type="ORF">FN846DRAFT_904495</name>
</gene>
<sequence length="194" mass="21856">MSHSHLSSVGSAESRYSSATVASPIIKWGQLLAYTLGRTGIAAAEFKAIAKDVQPLCPIYLAVNHRRWASFDDVEKEIYLNRERRAYHVFRNAVVLIDFPFVEHILCVGKSEAKRRITKARRRKRAPGYPCEITIQWTGDIEFPRTAKKALNRGAMGQSGNAKYHFCGAGERGLSLTVSLCVRIKDERYGKKKK</sequence>